<gene>
    <name evidence="1" type="ORF">Pan241w_21380</name>
</gene>
<dbReference type="RefSeq" id="WP_198000448.1">
    <property type="nucleotide sequence ID" value="NZ_CP036269.1"/>
</dbReference>
<evidence type="ECO:0000313" key="1">
    <source>
        <dbReference type="EMBL" id="QDT42057.1"/>
    </source>
</evidence>
<dbReference type="EMBL" id="CP036269">
    <property type="protein sequence ID" value="QDT42057.1"/>
    <property type="molecule type" value="Genomic_DNA"/>
</dbReference>
<dbReference type="Proteomes" id="UP000317171">
    <property type="component" value="Chromosome"/>
</dbReference>
<dbReference type="InterPro" id="IPR046479">
    <property type="entry name" value="DUF6800"/>
</dbReference>
<organism evidence="1 2">
    <name type="scientific">Gimesia alba</name>
    <dbReference type="NCBI Taxonomy" id="2527973"/>
    <lineage>
        <taxon>Bacteria</taxon>
        <taxon>Pseudomonadati</taxon>
        <taxon>Planctomycetota</taxon>
        <taxon>Planctomycetia</taxon>
        <taxon>Planctomycetales</taxon>
        <taxon>Planctomycetaceae</taxon>
        <taxon>Gimesia</taxon>
    </lineage>
</organism>
<proteinExistence type="predicted"/>
<reference evidence="1 2" key="1">
    <citation type="submission" date="2019-02" db="EMBL/GenBank/DDBJ databases">
        <title>Deep-cultivation of Planctomycetes and their phenomic and genomic characterization uncovers novel biology.</title>
        <authorList>
            <person name="Wiegand S."/>
            <person name="Jogler M."/>
            <person name="Boedeker C."/>
            <person name="Pinto D."/>
            <person name="Vollmers J."/>
            <person name="Rivas-Marin E."/>
            <person name="Kohn T."/>
            <person name="Peeters S.H."/>
            <person name="Heuer A."/>
            <person name="Rast P."/>
            <person name="Oberbeckmann S."/>
            <person name="Bunk B."/>
            <person name="Jeske O."/>
            <person name="Meyerdierks A."/>
            <person name="Storesund J.E."/>
            <person name="Kallscheuer N."/>
            <person name="Luecker S."/>
            <person name="Lage O.M."/>
            <person name="Pohl T."/>
            <person name="Merkel B.J."/>
            <person name="Hornburger P."/>
            <person name="Mueller R.-W."/>
            <person name="Bruemmer F."/>
            <person name="Labrenz M."/>
            <person name="Spormann A.M."/>
            <person name="Op den Camp H."/>
            <person name="Overmann J."/>
            <person name="Amann R."/>
            <person name="Jetten M.S.M."/>
            <person name="Mascher T."/>
            <person name="Medema M.H."/>
            <person name="Devos D.P."/>
            <person name="Kaster A.-K."/>
            <person name="Ovreas L."/>
            <person name="Rohde M."/>
            <person name="Galperin M.Y."/>
            <person name="Jogler C."/>
        </authorList>
    </citation>
    <scope>NUCLEOTIDE SEQUENCE [LARGE SCALE GENOMIC DNA]</scope>
    <source>
        <strain evidence="1 2">Pan241w</strain>
    </source>
</reference>
<dbReference type="AlphaFoldDB" id="A0A517RDV3"/>
<dbReference type="Pfam" id="PF20607">
    <property type="entry name" value="DUF6800"/>
    <property type="match status" value="1"/>
</dbReference>
<name>A0A517RDV3_9PLAN</name>
<dbReference type="KEGG" id="gaz:Pan241w_21380"/>
<accession>A0A517RDV3</accession>
<protein>
    <submittedName>
        <fullName evidence="1">Uncharacterized protein</fullName>
    </submittedName>
</protein>
<sequence length="56" mass="6591">MGRVEKGRELAQRRVRKHKLKKLREKFAKAKDASEKEQIKEKVRKISPFAVLEESA</sequence>
<keyword evidence="2" id="KW-1185">Reference proteome</keyword>
<evidence type="ECO:0000313" key="2">
    <source>
        <dbReference type="Proteomes" id="UP000317171"/>
    </source>
</evidence>